<evidence type="ECO:0000313" key="9">
    <source>
        <dbReference type="EMBL" id="MBC8586283.1"/>
    </source>
</evidence>
<name>A0A926EQG5_9FIRM</name>
<evidence type="ECO:0000256" key="4">
    <source>
        <dbReference type="ARBA" id="ARBA00022692"/>
    </source>
</evidence>
<comment type="subcellular location">
    <subcellularLocation>
        <location evidence="1 7">Cell membrane</location>
        <topology evidence="1 7">Multi-pass membrane protein</topology>
    </subcellularLocation>
</comment>
<evidence type="ECO:0000313" key="10">
    <source>
        <dbReference type="Proteomes" id="UP000623678"/>
    </source>
</evidence>
<dbReference type="GO" id="GO:0055085">
    <property type="term" value="P:transmembrane transport"/>
    <property type="evidence" value="ECO:0007669"/>
    <property type="project" value="InterPro"/>
</dbReference>
<feature type="transmembrane region" description="Helical" evidence="7">
    <location>
        <begin position="161"/>
        <end position="182"/>
    </location>
</feature>
<dbReference type="PROSITE" id="PS50928">
    <property type="entry name" value="ABC_TM1"/>
    <property type="match status" value="1"/>
</dbReference>
<feature type="domain" description="ABC transmembrane type-1" evidence="8">
    <location>
        <begin position="73"/>
        <end position="287"/>
    </location>
</feature>
<feature type="transmembrane region" description="Helical" evidence="7">
    <location>
        <begin position="269"/>
        <end position="290"/>
    </location>
</feature>
<evidence type="ECO:0000256" key="7">
    <source>
        <dbReference type="RuleBase" id="RU363032"/>
    </source>
</evidence>
<comment type="caution">
    <text evidence="9">The sequence shown here is derived from an EMBL/GenBank/DDBJ whole genome shotgun (WGS) entry which is preliminary data.</text>
</comment>
<evidence type="ECO:0000256" key="3">
    <source>
        <dbReference type="ARBA" id="ARBA00022475"/>
    </source>
</evidence>
<feature type="transmembrane region" description="Helical" evidence="7">
    <location>
        <begin position="111"/>
        <end position="130"/>
    </location>
</feature>
<dbReference type="InterPro" id="IPR051393">
    <property type="entry name" value="ABC_transporter_permease"/>
</dbReference>
<dbReference type="AlphaFoldDB" id="A0A926EQG5"/>
<comment type="similarity">
    <text evidence="7">Belongs to the binding-protein-dependent transport system permease family.</text>
</comment>
<feature type="transmembrane region" description="Helical" evidence="7">
    <location>
        <begin position="77"/>
        <end position="99"/>
    </location>
</feature>
<keyword evidence="3" id="KW-1003">Cell membrane</keyword>
<feature type="transmembrane region" description="Helical" evidence="7">
    <location>
        <begin position="210"/>
        <end position="231"/>
    </location>
</feature>
<evidence type="ECO:0000256" key="6">
    <source>
        <dbReference type="ARBA" id="ARBA00023136"/>
    </source>
</evidence>
<dbReference type="EMBL" id="JACRTD010000009">
    <property type="protein sequence ID" value="MBC8586283.1"/>
    <property type="molecule type" value="Genomic_DNA"/>
</dbReference>
<evidence type="ECO:0000256" key="5">
    <source>
        <dbReference type="ARBA" id="ARBA00022989"/>
    </source>
</evidence>
<feature type="transmembrane region" description="Helical" evidence="7">
    <location>
        <begin position="12"/>
        <end position="36"/>
    </location>
</feature>
<dbReference type="Pfam" id="PF00528">
    <property type="entry name" value="BPD_transp_1"/>
    <property type="match status" value="1"/>
</dbReference>
<evidence type="ECO:0000259" key="8">
    <source>
        <dbReference type="PROSITE" id="PS50928"/>
    </source>
</evidence>
<keyword evidence="10" id="KW-1185">Reference proteome</keyword>
<keyword evidence="4 7" id="KW-0812">Transmembrane</keyword>
<dbReference type="SUPFAM" id="SSF161098">
    <property type="entry name" value="MetI-like"/>
    <property type="match status" value="1"/>
</dbReference>
<accession>A0A926EQG5</accession>
<sequence>MTGYYKKWFYPLVLPALILFAMVILIPFLLGILYSFTGWRGTYFAGGGEWYESFVGLQNYVKAFKNPKFMSSLWYTLRYTVVAVIAINAAGLALGLMVTGISKGSGAYRTIFFMPNLLGGLALGYIWQIIFNSLYTDLLFGPNGIFPVDFFSYMLQDQTKALFALVIMMVWQTAGYMMIVYVTGLNNIPGDLYEAAQIDGTTLWQRFKNITLPMLMPSITICVFLTLANSFKLLDQNIALTNGDFNTRMLAMQILRTTKDTTPPDYGLAQAQAVIFFIMIAIITLTQVTVTKKQEVEL</sequence>
<dbReference type="PANTHER" id="PTHR30193">
    <property type="entry name" value="ABC TRANSPORTER PERMEASE PROTEIN"/>
    <property type="match status" value="1"/>
</dbReference>
<dbReference type="InterPro" id="IPR035906">
    <property type="entry name" value="MetI-like_sf"/>
</dbReference>
<organism evidence="9 10">
    <name type="scientific">Youxingia wuxianensis</name>
    <dbReference type="NCBI Taxonomy" id="2763678"/>
    <lineage>
        <taxon>Bacteria</taxon>
        <taxon>Bacillati</taxon>
        <taxon>Bacillota</taxon>
        <taxon>Clostridia</taxon>
        <taxon>Eubacteriales</taxon>
        <taxon>Oscillospiraceae</taxon>
        <taxon>Youxingia</taxon>
    </lineage>
</organism>
<evidence type="ECO:0000256" key="1">
    <source>
        <dbReference type="ARBA" id="ARBA00004651"/>
    </source>
</evidence>
<gene>
    <name evidence="9" type="ORF">H8705_11900</name>
</gene>
<dbReference type="CDD" id="cd06261">
    <property type="entry name" value="TM_PBP2"/>
    <property type="match status" value="1"/>
</dbReference>
<dbReference type="GO" id="GO:0005886">
    <property type="term" value="C:plasma membrane"/>
    <property type="evidence" value="ECO:0007669"/>
    <property type="project" value="UniProtKB-SubCell"/>
</dbReference>
<dbReference type="InterPro" id="IPR000515">
    <property type="entry name" value="MetI-like"/>
</dbReference>
<proteinExistence type="inferred from homology"/>
<dbReference type="PANTHER" id="PTHR30193:SF37">
    <property type="entry name" value="INNER MEMBRANE ABC TRANSPORTER PERMEASE PROTEIN YCJO"/>
    <property type="match status" value="1"/>
</dbReference>
<evidence type="ECO:0000256" key="2">
    <source>
        <dbReference type="ARBA" id="ARBA00022448"/>
    </source>
</evidence>
<dbReference type="Gene3D" id="1.10.3720.10">
    <property type="entry name" value="MetI-like"/>
    <property type="match status" value="1"/>
</dbReference>
<dbReference type="Proteomes" id="UP000623678">
    <property type="component" value="Unassembled WGS sequence"/>
</dbReference>
<reference evidence="9" key="1">
    <citation type="submission" date="2020-08" db="EMBL/GenBank/DDBJ databases">
        <title>Genome public.</title>
        <authorList>
            <person name="Liu C."/>
            <person name="Sun Q."/>
        </authorList>
    </citation>
    <scope>NUCLEOTIDE SEQUENCE</scope>
    <source>
        <strain evidence="9">NSJ-64</strain>
    </source>
</reference>
<keyword evidence="6 7" id="KW-0472">Membrane</keyword>
<keyword evidence="5 7" id="KW-1133">Transmembrane helix</keyword>
<keyword evidence="2 7" id="KW-0813">Transport</keyword>
<protein>
    <submittedName>
        <fullName evidence="9">Sugar ABC transporter permease</fullName>
    </submittedName>
</protein>
<dbReference type="RefSeq" id="WP_262396003.1">
    <property type="nucleotide sequence ID" value="NZ_JACRTD010000009.1"/>
</dbReference>